<accession>A0ABY6LZI7</accession>
<dbReference type="InterPro" id="IPR019619">
    <property type="entry name" value="DUF2490"/>
</dbReference>
<gene>
    <name evidence="1" type="ORF">K5I29_00245</name>
</gene>
<evidence type="ECO:0000313" key="2">
    <source>
        <dbReference type="Proteomes" id="UP001163328"/>
    </source>
</evidence>
<evidence type="ECO:0000313" key="1">
    <source>
        <dbReference type="EMBL" id="UYW01427.1"/>
    </source>
</evidence>
<organism evidence="1 2">
    <name type="scientific">Flavobacterium agricola</name>
    <dbReference type="NCBI Taxonomy" id="2870839"/>
    <lineage>
        <taxon>Bacteria</taxon>
        <taxon>Pseudomonadati</taxon>
        <taxon>Bacteroidota</taxon>
        <taxon>Flavobacteriia</taxon>
        <taxon>Flavobacteriales</taxon>
        <taxon>Flavobacteriaceae</taxon>
        <taxon>Flavobacterium</taxon>
    </lineage>
</organism>
<protein>
    <submittedName>
        <fullName evidence="1">DUF2490 domain-containing protein</fullName>
    </submittedName>
</protein>
<dbReference type="Pfam" id="PF10677">
    <property type="entry name" value="DUF2490"/>
    <property type="match status" value="1"/>
</dbReference>
<proteinExistence type="predicted"/>
<reference evidence="1" key="1">
    <citation type="submission" date="2021-08" db="EMBL/GenBank/DDBJ databases">
        <title>Flavobacterium sp. strain CC-SYL302.</title>
        <authorList>
            <person name="Lin S.-Y."/>
            <person name="Lee T.-H."/>
            <person name="Young C.-C."/>
        </authorList>
    </citation>
    <scope>NUCLEOTIDE SEQUENCE</scope>
    <source>
        <strain evidence="1">CC-SYL302</strain>
    </source>
</reference>
<dbReference type="EMBL" id="CP081495">
    <property type="protein sequence ID" value="UYW01427.1"/>
    <property type="molecule type" value="Genomic_DNA"/>
</dbReference>
<sequence length="228" mass="27794">MQKSNYFIWFGLCALLQFQLLFAQDKYNMWYQYLLQAKIHNKSNFTALTQYRSYDLAFDNRVFLVDGYVDYEWKQATKPALGFLYLHISPYKDENTKKIKQEFRPFQQITYNHNFNRISLAHRFRFEERLLSNPSIFILRTRYLLSIRVPFHTFRDKEIWYGIFKNEIRLNLKKNEFFDSDRILVGIGCKFSKNTAIEVAYINQIEKKDLNHFAFLGFRNQFDWRKSK</sequence>
<dbReference type="RefSeq" id="WP_264433893.1">
    <property type="nucleotide sequence ID" value="NZ_CP081495.1"/>
</dbReference>
<name>A0ABY6LZI7_9FLAO</name>
<keyword evidence="2" id="KW-1185">Reference proteome</keyword>
<dbReference type="Proteomes" id="UP001163328">
    <property type="component" value="Chromosome"/>
</dbReference>